<comment type="caution">
    <text evidence="3">The sequence shown here is derived from an EMBL/GenBank/DDBJ whole genome shotgun (WGS) entry which is preliminary data.</text>
</comment>
<evidence type="ECO:0000256" key="1">
    <source>
        <dbReference type="SAM" id="MobiDB-lite"/>
    </source>
</evidence>
<feature type="region of interest" description="Disordered" evidence="1">
    <location>
        <begin position="1259"/>
        <end position="1812"/>
    </location>
</feature>
<feature type="compositionally biased region" description="Acidic residues" evidence="1">
    <location>
        <begin position="1619"/>
        <end position="1628"/>
    </location>
</feature>
<feature type="compositionally biased region" description="Polar residues" evidence="1">
    <location>
        <begin position="620"/>
        <end position="637"/>
    </location>
</feature>
<evidence type="ECO:0000256" key="2">
    <source>
        <dbReference type="SAM" id="SignalP"/>
    </source>
</evidence>
<dbReference type="EMBL" id="JAHMHS010000103">
    <property type="protein sequence ID" value="KAK1718134.1"/>
    <property type="molecule type" value="Genomic_DNA"/>
</dbReference>
<reference evidence="3" key="1">
    <citation type="submission" date="2021-12" db="EMBL/GenBank/DDBJ databases">
        <title>Comparative genomics, transcriptomics and evolutionary studies reveal genomic signatures of adaptation to plant cell wall in hemibiotrophic fungi.</title>
        <authorList>
            <consortium name="DOE Joint Genome Institute"/>
            <person name="Baroncelli R."/>
            <person name="Diaz J.F."/>
            <person name="Benocci T."/>
            <person name="Peng M."/>
            <person name="Battaglia E."/>
            <person name="Haridas S."/>
            <person name="Andreopoulos W."/>
            <person name="Labutti K."/>
            <person name="Pangilinan J."/>
            <person name="Floch G.L."/>
            <person name="Makela M.R."/>
            <person name="Henrissat B."/>
            <person name="Grigoriev I.V."/>
            <person name="Crouch J.A."/>
            <person name="De Vries R.P."/>
            <person name="Sukno S.A."/>
            <person name="Thon M.R."/>
        </authorList>
    </citation>
    <scope>NUCLEOTIDE SEQUENCE</scope>
    <source>
        <strain evidence="3">CBS 112980</strain>
    </source>
</reference>
<feature type="region of interest" description="Disordered" evidence="1">
    <location>
        <begin position="315"/>
        <end position="411"/>
    </location>
</feature>
<evidence type="ECO:0000313" key="3">
    <source>
        <dbReference type="EMBL" id="KAK1718134.1"/>
    </source>
</evidence>
<feature type="compositionally biased region" description="Polar residues" evidence="1">
    <location>
        <begin position="1353"/>
        <end position="1364"/>
    </location>
</feature>
<gene>
    <name evidence="3" type="ORF">BDZ83DRAFT_655103</name>
</gene>
<feature type="compositionally biased region" description="Basic and acidic residues" evidence="1">
    <location>
        <begin position="1204"/>
        <end position="1214"/>
    </location>
</feature>
<feature type="compositionally biased region" description="Low complexity" evidence="1">
    <location>
        <begin position="769"/>
        <end position="781"/>
    </location>
</feature>
<feature type="region of interest" description="Disordered" evidence="1">
    <location>
        <begin position="134"/>
        <end position="170"/>
    </location>
</feature>
<organism evidence="3 4">
    <name type="scientific">Glomerella acutata</name>
    <name type="common">Colletotrichum acutatum</name>
    <dbReference type="NCBI Taxonomy" id="27357"/>
    <lineage>
        <taxon>Eukaryota</taxon>
        <taxon>Fungi</taxon>
        <taxon>Dikarya</taxon>
        <taxon>Ascomycota</taxon>
        <taxon>Pezizomycotina</taxon>
        <taxon>Sordariomycetes</taxon>
        <taxon>Hypocreomycetidae</taxon>
        <taxon>Glomerellales</taxon>
        <taxon>Glomerellaceae</taxon>
        <taxon>Colletotrichum</taxon>
        <taxon>Colletotrichum acutatum species complex</taxon>
    </lineage>
</organism>
<proteinExistence type="predicted"/>
<feature type="compositionally biased region" description="Acidic residues" evidence="1">
    <location>
        <begin position="1259"/>
        <end position="1272"/>
    </location>
</feature>
<feature type="compositionally biased region" description="Basic and acidic residues" evidence="1">
    <location>
        <begin position="1057"/>
        <end position="1066"/>
    </location>
</feature>
<evidence type="ECO:0000313" key="4">
    <source>
        <dbReference type="Proteomes" id="UP001244207"/>
    </source>
</evidence>
<feature type="region of interest" description="Disordered" evidence="1">
    <location>
        <begin position="444"/>
        <end position="514"/>
    </location>
</feature>
<feature type="compositionally biased region" description="Low complexity" evidence="1">
    <location>
        <begin position="1372"/>
        <end position="1385"/>
    </location>
</feature>
<feature type="compositionally biased region" description="Basic and acidic residues" evidence="1">
    <location>
        <begin position="1570"/>
        <end position="1580"/>
    </location>
</feature>
<sequence length="1824" mass="197363">MSPSLFGVFLLLLVRLTHVAGFAAWRLFLASREESRGGGGGGGGTSCRWLSRLHADHTSWEPRNLGKGFESRKKNKIGSSAGCRGCLTKTAETRLVHSAASWAEVFLWSLSFLGWKWTNASETQGRQVIEAVTRKPRRRPGSRSRSLPTAVPASEGIASKVGSNKQQATSNQLPTPLLRCIAAAQRQASSTWAFGFLAPGPVGLAPSCFETLGPDPAWRRPKAEKRQSRNKGDSSRKKKPPASSGHAPLIDISEPKANMFGGSRRHRQANQPLTAATANPNAATAAASAFARRASSSSLSSAAAAAALRSRPTTPINVAEVQTKRTQRRSRSVSSQRSQDFQRDLHRSPSQSSMTDRTFRSPSPHRTPVAAAHDAPPVPNIPDDVRSITSQSSSHKRSTSLQMQPFRVASQKRQDAAGSWFGAAHEGNLANVRTSDAQMRVASPESRPGAVSPTSSINFSYPRVPGASPPASPTVESMSMTSSQRFVSPRRTESAASRNTTASETQSLIYDPNSRRMVPRVNLLVSEQKVRDAAEKPVKKSKHQQGLSRSGSHLAKGTMGRAQGTAVAAEEPSPSPSPTPTPAPAPAQKQQPQVRVPTGAPEQQKRSEVEETMPPKTVPAHQQPSLAPVVTTKQPSQREPGPPHAQPATQPEVEEPFVQDVRKSDGATILPQSEPRQGAPILGRKPSMVKEESEDDLEDSYEAEVEQPAVRYEVSDVLDAVPVRSSAPPKQPTLSSESTAVEAPAQMSSQRQPSPPQLKQHGSIRNGRAHSSSPARSARFALGADQLAIRHEPPPRSVSPRKSAMKHSVSPSRGASPSDEGSEASGPSRFGSEATAVEVPMPRKKSVRVSFDDENTKVVGQSAARPELDSPLPLSPQNTKRHWYNHLGRSRKKDAVALDEDEVMQPRPALPTFGSVREKMPRDSEEERPLVRPTESPTTSGPDTPERTPDRSIPLGPSNDHNVGSILHLQEQTARNPANISRFREPLPPVVTSMEGSGYYSPSSTSSEDEDETEVFQDSEVIQEPAPTLPPAQVKEEIIADHPELLDQSQYSTGAIHENHTERQEDFVPSISVIQPTPTPREAATNDPANQSGPSYFDVPGGFPNDDSEDNAMHARAVPTTDVTKHEQPAMNAVPNGTVKAPAKALPHSVPTDESASEGDSIYSDAYEDLSDIDGDGFMSLDAVVASPVSDKVSQKLYQRALADTHQETARDTDVLGAHHAPDISQLSGSSQQPEDEWEKAKLYWKGLTSDKRKQLEQEALEEAGAEGDLEEVVQPVKPKRKKSVRKSDPVEQQQASINPERVYQIQPGTRAHDEEDEVEPPIAIRKTMRGRQGQEAAPANGRLQKTMRGAPTQPSAATNSSMRKSMRSDNQAPQSSHQAQAAAAGGMRKSMRQNGSSQPGPAPQQRANSASLANRDVRSKHLSMDSNMSSVEMAKAMQAAMQSTPRRRGSDSSETSFRRSRPKQEGFGFRKSMRSNGEIEQAAAGRNSRFSLRSMSPPASPSQPPISMGNRTSMRGTLRSDSSDGSTRRMRLPSFGKTSSKKVTGKPGKSRFGDSSDEEDAGPSGFRSRFVDSSDEDGKTAPAPAPHNMPKSMRASSSAAAAAMKVPPPRYDEKAEDSPDLPDSSDEEAPRPPVLQKPKLSPRKVSGASGRLVKSQSDGHDLPSSGSPRGGLMESSTTPAVSTRPNHERRGSFLSILRRRKDSDAGKISRPAAGESGARMDTKLERSASEISALRGTNGSKLQKLPMENWPLVEENFDDEKRPMTADNNKPVDAARPTFMKRRSTNQVLTSGYQEDQESVQLDPSGKKKKKFGTLRRMFKLDE</sequence>
<feature type="region of interest" description="Disordered" evidence="1">
    <location>
        <begin position="1204"/>
        <end position="1239"/>
    </location>
</feature>
<feature type="region of interest" description="Disordered" evidence="1">
    <location>
        <begin position="213"/>
        <end position="266"/>
    </location>
</feature>
<feature type="compositionally biased region" description="Basic and acidic residues" evidence="1">
    <location>
        <begin position="529"/>
        <end position="538"/>
    </location>
</feature>
<feature type="compositionally biased region" description="Basic and acidic residues" evidence="1">
    <location>
        <begin position="916"/>
        <end position="930"/>
    </location>
</feature>
<protein>
    <submittedName>
        <fullName evidence="3">Uncharacterized protein</fullName>
    </submittedName>
</protein>
<feature type="compositionally biased region" description="Polar residues" evidence="1">
    <location>
        <begin position="1510"/>
        <end position="1526"/>
    </location>
</feature>
<feature type="compositionally biased region" description="Polar residues" evidence="1">
    <location>
        <begin position="474"/>
        <end position="486"/>
    </location>
</feature>
<feature type="compositionally biased region" description="Polar residues" evidence="1">
    <location>
        <begin position="494"/>
        <end position="508"/>
    </location>
</feature>
<name>A0AAD8XB14_GLOAC</name>
<feature type="compositionally biased region" description="Polar residues" evidence="1">
    <location>
        <begin position="1786"/>
        <end position="1803"/>
    </location>
</feature>
<feature type="region of interest" description="Disordered" evidence="1">
    <location>
        <begin position="1054"/>
        <end position="1163"/>
    </location>
</feature>
<dbReference type="Proteomes" id="UP001244207">
    <property type="component" value="Unassembled WGS sequence"/>
</dbReference>
<feature type="compositionally biased region" description="Polar residues" evidence="1">
    <location>
        <begin position="1393"/>
        <end position="1413"/>
    </location>
</feature>
<dbReference type="GeneID" id="85394675"/>
<feature type="compositionally biased region" description="Basic residues" evidence="1">
    <location>
        <begin position="879"/>
        <end position="892"/>
    </location>
</feature>
<feature type="compositionally biased region" description="Low complexity" evidence="1">
    <location>
        <begin position="995"/>
        <end position="1006"/>
    </location>
</feature>
<feature type="compositionally biased region" description="Polar residues" evidence="1">
    <location>
        <begin position="161"/>
        <end position="170"/>
    </location>
</feature>
<feature type="compositionally biased region" description="Polar residues" evidence="1">
    <location>
        <begin position="970"/>
        <end position="979"/>
    </location>
</feature>
<feature type="compositionally biased region" description="Polar residues" evidence="1">
    <location>
        <begin position="1675"/>
        <end position="1685"/>
    </location>
</feature>
<feature type="region of interest" description="Disordered" evidence="1">
    <location>
        <begin position="529"/>
        <end position="1030"/>
    </location>
</feature>
<keyword evidence="2" id="KW-0732">Signal</keyword>
<feature type="compositionally biased region" description="Pro residues" evidence="1">
    <location>
        <begin position="573"/>
        <end position="585"/>
    </location>
</feature>
<accession>A0AAD8XB14</accession>
<feature type="compositionally biased region" description="Acidic residues" evidence="1">
    <location>
        <begin position="692"/>
        <end position="705"/>
    </location>
</feature>
<dbReference type="RefSeq" id="XP_060361134.1">
    <property type="nucleotide sequence ID" value="XM_060510776.1"/>
</dbReference>
<feature type="compositionally biased region" description="Basic and acidic residues" evidence="1">
    <location>
        <begin position="1719"/>
        <end position="1729"/>
    </location>
</feature>
<feature type="compositionally biased region" description="Acidic residues" evidence="1">
    <location>
        <begin position="1007"/>
        <end position="1017"/>
    </location>
</feature>
<feature type="chain" id="PRO_5042136824" evidence="2">
    <location>
        <begin position="22"/>
        <end position="1824"/>
    </location>
</feature>
<feature type="signal peptide" evidence="2">
    <location>
        <begin position="1"/>
        <end position="21"/>
    </location>
</feature>
<keyword evidence="4" id="KW-1185">Reference proteome</keyword>
<feature type="compositionally biased region" description="Basic and acidic residues" evidence="1">
    <location>
        <begin position="224"/>
        <end position="235"/>
    </location>
</feature>